<dbReference type="PANTHER" id="PTHR43566">
    <property type="entry name" value="CONSERVED PROTEIN"/>
    <property type="match status" value="1"/>
</dbReference>
<evidence type="ECO:0000259" key="2">
    <source>
        <dbReference type="Pfam" id="PF13635"/>
    </source>
</evidence>
<dbReference type="EMBL" id="QGKL01000021">
    <property type="protein sequence ID" value="PWQ97294.1"/>
    <property type="molecule type" value="Genomic_DNA"/>
</dbReference>
<name>A0A317CF88_9GAMM</name>
<proteinExistence type="predicted"/>
<dbReference type="RefSeq" id="WP_109822722.1">
    <property type="nucleotide sequence ID" value="NZ_QGKL01000021.1"/>
</dbReference>
<dbReference type="SUPFAM" id="SSF52540">
    <property type="entry name" value="P-loop containing nucleoside triphosphate hydrolases"/>
    <property type="match status" value="1"/>
</dbReference>
<dbReference type="AlphaFoldDB" id="A0A317CF88"/>
<evidence type="ECO:0000313" key="3">
    <source>
        <dbReference type="EMBL" id="PWQ97294.1"/>
    </source>
</evidence>
<evidence type="ECO:0000313" key="4">
    <source>
        <dbReference type="Proteomes" id="UP000245506"/>
    </source>
</evidence>
<feature type="domain" description="AAA" evidence="1">
    <location>
        <begin position="21"/>
        <end position="136"/>
    </location>
</feature>
<gene>
    <name evidence="3" type="ORF">DKT75_07075</name>
</gene>
<protein>
    <submittedName>
        <fullName evidence="3">AAA family ATPase</fullName>
    </submittedName>
</protein>
<dbReference type="Pfam" id="PF13635">
    <property type="entry name" value="DUF4143"/>
    <property type="match status" value="1"/>
</dbReference>
<dbReference type="Proteomes" id="UP000245506">
    <property type="component" value="Unassembled WGS sequence"/>
</dbReference>
<organism evidence="3 4">
    <name type="scientific">Leucothrix arctica</name>
    <dbReference type="NCBI Taxonomy" id="1481894"/>
    <lineage>
        <taxon>Bacteria</taxon>
        <taxon>Pseudomonadati</taxon>
        <taxon>Pseudomonadota</taxon>
        <taxon>Gammaproteobacteria</taxon>
        <taxon>Thiotrichales</taxon>
        <taxon>Thiotrichaceae</taxon>
        <taxon>Leucothrix</taxon>
    </lineage>
</organism>
<accession>A0A317CF88</accession>
<dbReference type="InterPro" id="IPR025420">
    <property type="entry name" value="DUF4143"/>
</dbReference>
<sequence>MNSKFLPRYLQSKLKIALSDTPVVCILGARQCGKTTLAQQFDSQRTYINFDDNAILTAAKQDPTGFIAGLPEKVILDEIQRIPELMPAIKASVDQQRTPGRFLLTGSANLLLLPRVQESLAGRMEVLNLQPLTEQEKHRSQHSFLARLLDRPLTAKIIGEQAGINGVAEAVCRGGYPEANSRNEVRSRQWHTQYLKAIIQRDVKDIANIRDENELLRVTQVLALRTGTLLNISSLSNELDISRATVDKYITVLERLFLVKRLPAWHKNQVKRLVKTPKIHWVDSGLASTLHSVKTSDWFDHKVNFGALLESFVVQQIIAQAGWLEEPPRFSHYRDKDQVEVDLVIEQGRKVWGIEVKKAASIQAKDGLGLYRLAAQYGDQFQGGILFYCGNNCLPLAEKNCFAVPISWLWELPTNY</sequence>
<comment type="caution">
    <text evidence="3">The sequence shown here is derived from an EMBL/GenBank/DDBJ whole genome shotgun (WGS) entry which is preliminary data.</text>
</comment>
<dbReference type="InterPro" id="IPR027417">
    <property type="entry name" value="P-loop_NTPase"/>
</dbReference>
<dbReference type="InterPro" id="IPR041682">
    <property type="entry name" value="AAA_14"/>
</dbReference>
<dbReference type="OrthoDB" id="9771844at2"/>
<dbReference type="Pfam" id="PF13173">
    <property type="entry name" value="AAA_14"/>
    <property type="match status" value="1"/>
</dbReference>
<dbReference type="PANTHER" id="PTHR43566:SF2">
    <property type="entry name" value="DUF4143 DOMAIN-CONTAINING PROTEIN"/>
    <property type="match status" value="1"/>
</dbReference>
<feature type="domain" description="DUF4143" evidence="2">
    <location>
        <begin position="200"/>
        <end position="358"/>
    </location>
</feature>
<keyword evidence="4" id="KW-1185">Reference proteome</keyword>
<evidence type="ECO:0000259" key="1">
    <source>
        <dbReference type="Pfam" id="PF13173"/>
    </source>
</evidence>
<reference evidence="3 4" key="1">
    <citation type="submission" date="2018-05" db="EMBL/GenBank/DDBJ databases">
        <title>Leucothrix arctica sp. nov., isolated from Arctic seawater.</title>
        <authorList>
            <person name="Choi A."/>
            <person name="Baek K."/>
        </authorList>
    </citation>
    <scope>NUCLEOTIDE SEQUENCE [LARGE SCALE GENOMIC DNA]</scope>
    <source>
        <strain evidence="3 4">IMCC9719</strain>
    </source>
</reference>